<evidence type="ECO:0008006" key="6">
    <source>
        <dbReference type="Google" id="ProtNLM"/>
    </source>
</evidence>
<dbReference type="EMBL" id="BAABBA010000009">
    <property type="protein sequence ID" value="GAA4287818.1"/>
    <property type="molecule type" value="Genomic_DNA"/>
</dbReference>
<proteinExistence type="predicted"/>
<comment type="caution">
    <text evidence="4">The sequence shown here is derived from an EMBL/GenBank/DDBJ whole genome shotgun (WGS) entry which is preliminary data.</text>
</comment>
<keyword evidence="3" id="KW-0732">Signal</keyword>
<keyword evidence="2" id="KW-0812">Transmembrane</keyword>
<name>A0ABP8EVM5_9MICO</name>
<feature type="transmembrane region" description="Helical" evidence="2">
    <location>
        <begin position="48"/>
        <end position="67"/>
    </location>
</feature>
<feature type="transmembrane region" description="Helical" evidence="2">
    <location>
        <begin position="177"/>
        <end position="199"/>
    </location>
</feature>
<feature type="signal peptide" evidence="3">
    <location>
        <begin position="1"/>
        <end position="24"/>
    </location>
</feature>
<keyword evidence="2" id="KW-0472">Membrane</keyword>
<feature type="transmembrane region" description="Helical" evidence="2">
    <location>
        <begin position="79"/>
        <end position="97"/>
    </location>
</feature>
<evidence type="ECO:0000313" key="4">
    <source>
        <dbReference type="EMBL" id="GAA4287818.1"/>
    </source>
</evidence>
<dbReference type="InterPro" id="IPR009339">
    <property type="entry name" value="DUF998"/>
</dbReference>
<feature type="region of interest" description="Disordered" evidence="1">
    <location>
        <begin position="210"/>
        <end position="231"/>
    </location>
</feature>
<gene>
    <name evidence="4" type="ORF">GCM10022262_21770</name>
</gene>
<evidence type="ECO:0000313" key="5">
    <source>
        <dbReference type="Proteomes" id="UP001499841"/>
    </source>
</evidence>
<dbReference type="Proteomes" id="UP001499841">
    <property type="component" value="Unassembled WGS sequence"/>
</dbReference>
<feature type="transmembrane region" description="Helical" evidence="2">
    <location>
        <begin position="154"/>
        <end position="171"/>
    </location>
</feature>
<organism evidence="4 5">
    <name type="scientific">Georgenia daeguensis</name>
    <dbReference type="NCBI Taxonomy" id="908355"/>
    <lineage>
        <taxon>Bacteria</taxon>
        <taxon>Bacillati</taxon>
        <taxon>Actinomycetota</taxon>
        <taxon>Actinomycetes</taxon>
        <taxon>Micrococcales</taxon>
        <taxon>Bogoriellaceae</taxon>
        <taxon>Georgenia</taxon>
    </lineage>
</organism>
<dbReference type="RefSeq" id="WP_345040929.1">
    <property type="nucleotide sequence ID" value="NZ_BAABBA010000009.1"/>
</dbReference>
<evidence type="ECO:0000256" key="1">
    <source>
        <dbReference type="SAM" id="MobiDB-lite"/>
    </source>
</evidence>
<reference evidence="5" key="1">
    <citation type="journal article" date="2019" name="Int. J. Syst. Evol. Microbiol.">
        <title>The Global Catalogue of Microorganisms (GCM) 10K type strain sequencing project: providing services to taxonomists for standard genome sequencing and annotation.</title>
        <authorList>
            <consortium name="The Broad Institute Genomics Platform"/>
            <consortium name="The Broad Institute Genome Sequencing Center for Infectious Disease"/>
            <person name="Wu L."/>
            <person name="Ma J."/>
        </authorList>
    </citation>
    <scope>NUCLEOTIDE SEQUENCE [LARGE SCALE GENOMIC DNA]</scope>
    <source>
        <strain evidence="5">JCM 17459</strain>
    </source>
</reference>
<keyword evidence="2" id="KW-1133">Transmembrane helix</keyword>
<sequence length="231" mass="23542">MTRTMLSCGVVAGALFVATTAVQAVTREGFDLRRHGISLLSHGDLGWVQTTNFVVSGLLVAGFAVGVSRMPHPGGRGALAAPLLGVAGLGLVLAGSFRVRSYGGFPAGAAPAGPSTAARDGLLHDVGTVLAINAGLLACLALARRFARSGERGWARYSVVTAVAGAALAWWPFGGTAVRLALVTVVLMSWVSLVAARLLREQDALRRGAAGLPGRRSARRGSGPPGVGRGE</sequence>
<keyword evidence="5" id="KW-1185">Reference proteome</keyword>
<feature type="transmembrane region" description="Helical" evidence="2">
    <location>
        <begin position="122"/>
        <end position="142"/>
    </location>
</feature>
<accession>A0ABP8EVM5</accession>
<evidence type="ECO:0000256" key="2">
    <source>
        <dbReference type="SAM" id="Phobius"/>
    </source>
</evidence>
<feature type="chain" id="PRO_5047398197" description="DUF998 domain-containing protein" evidence="3">
    <location>
        <begin position="25"/>
        <end position="231"/>
    </location>
</feature>
<protein>
    <recommendedName>
        <fullName evidence="6">DUF998 domain-containing protein</fullName>
    </recommendedName>
</protein>
<evidence type="ECO:0000256" key="3">
    <source>
        <dbReference type="SAM" id="SignalP"/>
    </source>
</evidence>
<dbReference type="Pfam" id="PF06197">
    <property type="entry name" value="DUF998"/>
    <property type="match status" value="1"/>
</dbReference>